<sequence length="240" mass="25863">MNPFSLWLALGVTLGLWQVAHSGPPRARFARLGLGLAVLMAALIGARLGYVILHPTYFRAHPLVIPQVWQGGLSGVGALLGGLVGLGGLAWGLRRSWLVLGADLLPLLPTVTAAAWLGCWDAGCAYGPSAPAGAWWALPIRDEWGHTTLRWPLQPLAAMSLLALFWAMERRWQEPPAAHRVGWGGLVFALHTVLFSLARADEPPTWNAIRLDLALGTLLGAGCLILLLWNMFPIGRKTVS</sequence>
<evidence type="ECO:0000256" key="6">
    <source>
        <dbReference type="ARBA" id="ARBA00023136"/>
    </source>
</evidence>
<feature type="transmembrane region" description="Helical" evidence="7">
    <location>
        <begin position="73"/>
        <end position="93"/>
    </location>
</feature>
<evidence type="ECO:0000313" key="9">
    <source>
        <dbReference type="Proteomes" id="UP001254165"/>
    </source>
</evidence>
<dbReference type="InterPro" id="IPR001640">
    <property type="entry name" value="Lgt"/>
</dbReference>
<keyword evidence="2" id="KW-1003">Cell membrane</keyword>
<proteinExistence type="inferred from homology"/>
<evidence type="ECO:0000313" key="8">
    <source>
        <dbReference type="EMBL" id="MDT8898170.1"/>
    </source>
</evidence>
<keyword evidence="3 8" id="KW-0808">Transferase</keyword>
<name>A0ABU3NMT8_9CHLR</name>
<evidence type="ECO:0000256" key="5">
    <source>
        <dbReference type="ARBA" id="ARBA00022989"/>
    </source>
</evidence>
<evidence type="ECO:0000256" key="4">
    <source>
        <dbReference type="ARBA" id="ARBA00022692"/>
    </source>
</evidence>
<feature type="transmembrane region" description="Helical" evidence="7">
    <location>
        <begin position="151"/>
        <end position="168"/>
    </location>
</feature>
<dbReference type="GO" id="GO:0016757">
    <property type="term" value="F:glycosyltransferase activity"/>
    <property type="evidence" value="ECO:0007669"/>
    <property type="project" value="UniProtKB-KW"/>
</dbReference>
<accession>A0ABU3NMT8</accession>
<keyword evidence="5 7" id="KW-1133">Transmembrane helix</keyword>
<dbReference type="Proteomes" id="UP001254165">
    <property type="component" value="Unassembled WGS sequence"/>
</dbReference>
<dbReference type="PANTHER" id="PTHR30589:SF0">
    <property type="entry name" value="PHOSPHATIDYLGLYCEROL--PROLIPOPROTEIN DIACYLGLYCERYL TRANSFERASE"/>
    <property type="match status" value="1"/>
</dbReference>
<feature type="transmembrane region" description="Helical" evidence="7">
    <location>
        <begin position="32"/>
        <end position="53"/>
    </location>
</feature>
<keyword evidence="4 7" id="KW-0812">Transmembrane</keyword>
<keyword evidence="8" id="KW-0328">Glycosyltransferase</keyword>
<reference evidence="8 9" key="1">
    <citation type="submission" date="2023-07" db="EMBL/GenBank/DDBJ databases">
        <title>Novel species of Thermanaerothrix with wide hydrolytic capabilities.</title>
        <authorList>
            <person name="Zayulina K.S."/>
            <person name="Podosokorskaya O.A."/>
            <person name="Elcheninov A.G."/>
        </authorList>
    </citation>
    <scope>NUCLEOTIDE SEQUENCE [LARGE SCALE GENOMIC DNA]</scope>
    <source>
        <strain evidence="8 9">4228-RoL</strain>
    </source>
</reference>
<gene>
    <name evidence="8" type="ORF">QYE77_07800</name>
</gene>
<dbReference type="EMBL" id="JAUHMF010000001">
    <property type="protein sequence ID" value="MDT8898170.1"/>
    <property type="molecule type" value="Genomic_DNA"/>
</dbReference>
<organism evidence="8 9">
    <name type="scientific">Thermanaerothrix solaris</name>
    <dbReference type="NCBI Taxonomy" id="3058434"/>
    <lineage>
        <taxon>Bacteria</taxon>
        <taxon>Bacillati</taxon>
        <taxon>Chloroflexota</taxon>
        <taxon>Anaerolineae</taxon>
        <taxon>Anaerolineales</taxon>
        <taxon>Anaerolineaceae</taxon>
        <taxon>Thermanaerothrix</taxon>
    </lineage>
</organism>
<comment type="similarity">
    <text evidence="1">Belongs to the Lgt family.</text>
</comment>
<dbReference type="RefSeq" id="WP_315624815.1">
    <property type="nucleotide sequence ID" value="NZ_JAUHMF010000001.1"/>
</dbReference>
<dbReference type="PANTHER" id="PTHR30589">
    <property type="entry name" value="PROLIPOPROTEIN DIACYLGLYCERYL TRANSFERASE"/>
    <property type="match status" value="1"/>
</dbReference>
<keyword evidence="6 7" id="KW-0472">Membrane</keyword>
<dbReference type="Pfam" id="PF01790">
    <property type="entry name" value="LGT"/>
    <property type="match status" value="1"/>
</dbReference>
<evidence type="ECO:0000256" key="1">
    <source>
        <dbReference type="ARBA" id="ARBA00007150"/>
    </source>
</evidence>
<feature type="transmembrane region" description="Helical" evidence="7">
    <location>
        <begin position="180"/>
        <end position="198"/>
    </location>
</feature>
<evidence type="ECO:0000256" key="3">
    <source>
        <dbReference type="ARBA" id="ARBA00022679"/>
    </source>
</evidence>
<protein>
    <submittedName>
        <fullName evidence="8">Prolipoprotein diacylglyceryl transferase</fullName>
        <ecNumber evidence="8">2.4.99.-</ecNumber>
    </submittedName>
</protein>
<evidence type="ECO:0000256" key="7">
    <source>
        <dbReference type="SAM" id="Phobius"/>
    </source>
</evidence>
<dbReference type="EC" id="2.4.99.-" evidence="8"/>
<comment type="caution">
    <text evidence="8">The sequence shown here is derived from an EMBL/GenBank/DDBJ whole genome shotgun (WGS) entry which is preliminary data.</text>
</comment>
<keyword evidence="9" id="KW-1185">Reference proteome</keyword>
<feature type="transmembrane region" description="Helical" evidence="7">
    <location>
        <begin position="213"/>
        <end position="232"/>
    </location>
</feature>
<evidence type="ECO:0000256" key="2">
    <source>
        <dbReference type="ARBA" id="ARBA00022475"/>
    </source>
</evidence>